<dbReference type="Proteomes" id="UP000010290">
    <property type="component" value="Chromosome"/>
</dbReference>
<evidence type="ECO:0000313" key="1">
    <source>
        <dbReference type="EMBL" id="EKT55679.1"/>
    </source>
</evidence>
<dbReference type="PANTHER" id="PTHR37941">
    <property type="entry name" value="FUMARASE E-RELATED"/>
    <property type="match status" value="1"/>
</dbReference>
<dbReference type="OrthoDB" id="7060391at2"/>
<dbReference type="InterPro" id="IPR007761">
    <property type="entry name" value="MtlR-like"/>
</dbReference>
<proteinExistence type="predicted"/>
<organism evidence="1 2">
    <name type="scientific">Providencia sneebia DSM 19967</name>
    <dbReference type="NCBI Taxonomy" id="1141660"/>
    <lineage>
        <taxon>Bacteria</taxon>
        <taxon>Pseudomonadati</taxon>
        <taxon>Pseudomonadota</taxon>
        <taxon>Gammaproteobacteria</taxon>
        <taxon>Enterobacterales</taxon>
        <taxon>Morganellaceae</taxon>
        <taxon>Providencia</taxon>
    </lineage>
</organism>
<name>K8W573_9GAMM</name>
<comment type="caution">
    <text evidence="1">The sequence shown here is derived from an EMBL/GenBank/DDBJ whole genome shotgun (WGS) entry which is preliminary data.</text>
</comment>
<dbReference type="InterPro" id="IPR038026">
    <property type="entry name" value="MtlR-like_sf"/>
</dbReference>
<dbReference type="RefSeq" id="WP_008916149.1">
    <property type="nucleotide sequence ID" value="NZ_CM001773.1"/>
</dbReference>
<dbReference type="NCBIfam" id="NF008234">
    <property type="entry name" value="PRK11001.1"/>
    <property type="match status" value="1"/>
</dbReference>
<dbReference type="Pfam" id="PF05068">
    <property type="entry name" value="MtlR"/>
    <property type="match status" value="1"/>
</dbReference>
<dbReference type="PANTHER" id="PTHR37941:SF1">
    <property type="entry name" value="FUMARASE E-RELATED"/>
    <property type="match status" value="1"/>
</dbReference>
<dbReference type="GO" id="GO:0045892">
    <property type="term" value="P:negative regulation of DNA-templated transcription"/>
    <property type="evidence" value="ECO:0007669"/>
    <property type="project" value="TreeGrafter"/>
</dbReference>
<dbReference type="Gene3D" id="1.20.120.330">
    <property type="entry name" value="Nucleotidyltransferases domain 2"/>
    <property type="match status" value="1"/>
</dbReference>
<dbReference type="EMBL" id="AKKN01000010">
    <property type="protein sequence ID" value="EKT55679.1"/>
    <property type="molecule type" value="Genomic_DNA"/>
</dbReference>
<evidence type="ECO:0000313" key="2">
    <source>
        <dbReference type="Proteomes" id="UP000010290"/>
    </source>
</evidence>
<gene>
    <name evidence="1" type="primary">mtlR</name>
    <name evidence="1" type="ORF">OO7_11894</name>
</gene>
<dbReference type="AlphaFoldDB" id="K8W573"/>
<dbReference type="HOGENOM" id="CLU_099448_0_0_6"/>
<accession>K8W573</accession>
<dbReference type="SUPFAM" id="SSF158668">
    <property type="entry name" value="MtlR-like"/>
    <property type="match status" value="1"/>
</dbReference>
<dbReference type="PATRIC" id="fig|1141660.3.peg.2372"/>
<sequence length="177" mass="20408">MENRQKKENEILERLNQNLSIHLFIQEVIVLITESVDQLMLKVFRKDDYAVKYAVEPLLEGDGPLGQLSIRLKLLFALGAISREVYEDIELLLALNEVLSSDETKRFSFIDDEILGSIEMLHCINPLPKMMLFNLPEDQVDLQLVDLQKERYQRMVKSSLVLSVTSLIAQILDTDVF</sequence>
<keyword evidence="2" id="KW-1185">Reference proteome</keyword>
<protein>
    <submittedName>
        <fullName evidence="1">Mannitol repressor protein</fullName>
    </submittedName>
</protein>
<reference evidence="1 2" key="1">
    <citation type="journal article" date="2012" name="BMC Genomics">
        <title>Comparative genomics of bacteria in the genus Providencia isolated from wild Drosophila melanogaster.</title>
        <authorList>
            <person name="Galac M.R."/>
            <person name="Lazzaro B.P."/>
        </authorList>
    </citation>
    <scope>NUCLEOTIDE SEQUENCE [LARGE SCALE GENOMIC DNA]</scope>
    <source>
        <strain evidence="1 2">DSM 19967</strain>
    </source>
</reference>